<evidence type="ECO:0000313" key="5">
    <source>
        <dbReference type="Proteomes" id="UP001442468"/>
    </source>
</evidence>
<gene>
    <name evidence="4" type="ORF">ABE960_00310</name>
</gene>
<sequence length="189" mass="21300">MISADDSNMGHDQNRAQDVWRLEMTVNLRPASGHDLDALYRLEQVAFSGDRFSRRQLWHLLNRANSLTLVAASEELDEGAERVLGYGTLLFRRGSRRARLYSFCVHPDARGTGLGRRLMEAIEAEALAREAEALRLEVRVDNRVALGLYRRMGFLPERWLGDYYEDGCAGWQMTKTLAAREGAALAGEG</sequence>
<dbReference type="SUPFAM" id="SSF55729">
    <property type="entry name" value="Acyl-CoA N-acyltransferases (Nat)"/>
    <property type="match status" value="1"/>
</dbReference>
<dbReference type="Pfam" id="PF00583">
    <property type="entry name" value="Acetyltransf_1"/>
    <property type="match status" value="1"/>
</dbReference>
<reference evidence="4 5" key="1">
    <citation type="submission" date="2024-05" db="EMBL/GenBank/DDBJ databases">
        <title>Halomonas sp. SSM6 16S ribosomal RNA gene Genome sequencing and assembly.</title>
        <authorList>
            <person name="Yook S."/>
        </authorList>
    </citation>
    <scope>NUCLEOTIDE SEQUENCE [LARGE SCALE GENOMIC DNA]</scope>
    <source>
        <strain evidence="4 5">SSM6</strain>
    </source>
</reference>
<dbReference type="EC" id="2.3.1.-" evidence="4"/>
<evidence type="ECO:0000313" key="4">
    <source>
        <dbReference type="EMBL" id="MEQ6915970.1"/>
    </source>
</evidence>
<dbReference type="RefSeq" id="WP_349760224.1">
    <property type="nucleotide sequence ID" value="NZ_JBEGCJ010000001.1"/>
</dbReference>
<evidence type="ECO:0000259" key="3">
    <source>
        <dbReference type="PROSITE" id="PS51186"/>
    </source>
</evidence>
<dbReference type="PANTHER" id="PTHR43877:SF2">
    <property type="entry name" value="AMINOALKYLPHOSPHONATE N-ACETYLTRANSFERASE-RELATED"/>
    <property type="match status" value="1"/>
</dbReference>
<feature type="domain" description="N-acetyltransferase" evidence="3">
    <location>
        <begin position="26"/>
        <end position="178"/>
    </location>
</feature>
<dbReference type="GO" id="GO:0016746">
    <property type="term" value="F:acyltransferase activity"/>
    <property type="evidence" value="ECO:0007669"/>
    <property type="project" value="UniProtKB-KW"/>
</dbReference>
<dbReference type="CDD" id="cd04301">
    <property type="entry name" value="NAT_SF"/>
    <property type="match status" value="1"/>
</dbReference>
<protein>
    <submittedName>
        <fullName evidence="4">N-acetyltransferase</fullName>
        <ecNumber evidence="4">2.3.1.-</ecNumber>
    </submittedName>
</protein>
<keyword evidence="5" id="KW-1185">Reference proteome</keyword>
<proteinExistence type="predicted"/>
<evidence type="ECO:0000256" key="2">
    <source>
        <dbReference type="ARBA" id="ARBA00023315"/>
    </source>
</evidence>
<evidence type="ECO:0000256" key="1">
    <source>
        <dbReference type="ARBA" id="ARBA00022679"/>
    </source>
</evidence>
<name>A0ABV1NB59_9GAMM</name>
<dbReference type="Gene3D" id="3.40.630.30">
    <property type="match status" value="1"/>
</dbReference>
<dbReference type="PANTHER" id="PTHR43877">
    <property type="entry name" value="AMINOALKYLPHOSPHONATE N-ACETYLTRANSFERASE-RELATED-RELATED"/>
    <property type="match status" value="1"/>
</dbReference>
<keyword evidence="2 4" id="KW-0012">Acyltransferase</keyword>
<organism evidence="4 5">
    <name type="scientific">Halomonas aquatica</name>
    <dbReference type="NCBI Taxonomy" id="3151123"/>
    <lineage>
        <taxon>Bacteria</taxon>
        <taxon>Pseudomonadati</taxon>
        <taxon>Pseudomonadota</taxon>
        <taxon>Gammaproteobacteria</taxon>
        <taxon>Oceanospirillales</taxon>
        <taxon>Halomonadaceae</taxon>
        <taxon>Halomonas</taxon>
    </lineage>
</organism>
<comment type="caution">
    <text evidence="4">The sequence shown here is derived from an EMBL/GenBank/DDBJ whole genome shotgun (WGS) entry which is preliminary data.</text>
</comment>
<dbReference type="InterPro" id="IPR016181">
    <property type="entry name" value="Acyl_CoA_acyltransferase"/>
</dbReference>
<dbReference type="Proteomes" id="UP001442468">
    <property type="component" value="Unassembled WGS sequence"/>
</dbReference>
<dbReference type="InterPro" id="IPR050832">
    <property type="entry name" value="Bact_Acetyltransf"/>
</dbReference>
<accession>A0ABV1NB59</accession>
<dbReference type="PROSITE" id="PS51186">
    <property type="entry name" value="GNAT"/>
    <property type="match status" value="1"/>
</dbReference>
<keyword evidence="1 4" id="KW-0808">Transferase</keyword>
<dbReference type="EMBL" id="JBEGCJ010000001">
    <property type="protein sequence ID" value="MEQ6915970.1"/>
    <property type="molecule type" value="Genomic_DNA"/>
</dbReference>
<dbReference type="InterPro" id="IPR000182">
    <property type="entry name" value="GNAT_dom"/>
</dbReference>